<sequence>MATNVVVGYSPTDFFYVKAQELNIMPMNCENLTIPSDNQCNTDNYNTNKLDCMNAALCKNKDNAILIGKLQNKHSGSDQHYLDTNQEYKVTVTNSINLGIGILILIGFIIQNRNL</sequence>
<organism evidence="2">
    <name type="scientific">viral metagenome</name>
    <dbReference type="NCBI Taxonomy" id="1070528"/>
    <lineage>
        <taxon>unclassified sequences</taxon>
        <taxon>metagenomes</taxon>
        <taxon>organismal metagenomes</taxon>
    </lineage>
</organism>
<protein>
    <submittedName>
        <fullName evidence="2">Uncharacterized protein</fullName>
    </submittedName>
</protein>
<name>A0A6C0HBW1_9ZZZZ</name>
<keyword evidence="1" id="KW-1133">Transmembrane helix</keyword>
<proteinExistence type="predicted"/>
<feature type="transmembrane region" description="Helical" evidence="1">
    <location>
        <begin position="92"/>
        <end position="110"/>
    </location>
</feature>
<evidence type="ECO:0000313" key="2">
    <source>
        <dbReference type="EMBL" id="QHT77870.1"/>
    </source>
</evidence>
<keyword evidence="1" id="KW-0472">Membrane</keyword>
<keyword evidence="1" id="KW-0812">Transmembrane</keyword>
<reference evidence="2" key="1">
    <citation type="journal article" date="2020" name="Nature">
        <title>Giant virus diversity and host interactions through global metagenomics.</title>
        <authorList>
            <person name="Schulz F."/>
            <person name="Roux S."/>
            <person name="Paez-Espino D."/>
            <person name="Jungbluth S."/>
            <person name="Walsh D.A."/>
            <person name="Denef V.J."/>
            <person name="McMahon K.D."/>
            <person name="Konstantinidis K.T."/>
            <person name="Eloe-Fadrosh E.A."/>
            <person name="Kyrpides N.C."/>
            <person name="Woyke T."/>
        </authorList>
    </citation>
    <scope>NUCLEOTIDE SEQUENCE</scope>
    <source>
        <strain evidence="2">GVMAG-M-3300023179-90</strain>
    </source>
</reference>
<accession>A0A6C0HBW1</accession>
<dbReference type="EMBL" id="MN739922">
    <property type="protein sequence ID" value="QHT77870.1"/>
    <property type="molecule type" value="Genomic_DNA"/>
</dbReference>
<dbReference type="AlphaFoldDB" id="A0A6C0HBW1"/>
<evidence type="ECO:0000256" key="1">
    <source>
        <dbReference type="SAM" id="Phobius"/>
    </source>
</evidence>